<evidence type="ECO:0000313" key="3">
    <source>
        <dbReference type="EMBL" id="OUS48229.1"/>
    </source>
</evidence>
<feature type="region of interest" description="UBR4 E3 catalytic module" evidence="1">
    <location>
        <begin position="1"/>
        <end position="185"/>
    </location>
</feature>
<gene>
    <name evidence="3" type="ORF">BE221DRAFT_148182</name>
</gene>
<dbReference type="GO" id="GO:0008270">
    <property type="term" value="F:zinc ion binding"/>
    <property type="evidence" value="ECO:0007669"/>
    <property type="project" value="UniProtKB-KW"/>
</dbReference>
<keyword evidence="1" id="KW-0479">Metal-binding</keyword>
<dbReference type="AlphaFoldDB" id="A0A1Y5IF81"/>
<dbReference type="PANTHER" id="PTHR21725">
    <property type="entry name" value="E3 UBIQUITIN-PROTEIN LIGASE UBR4"/>
    <property type="match status" value="1"/>
</dbReference>
<dbReference type="InterPro" id="IPR025704">
    <property type="entry name" value="E3_Ub_ligase_UBR4_C"/>
</dbReference>
<evidence type="ECO:0000259" key="2">
    <source>
        <dbReference type="Pfam" id="PF13764"/>
    </source>
</evidence>
<dbReference type="InterPro" id="IPR045189">
    <property type="entry name" value="UBR4-like"/>
</dbReference>
<comment type="similarity">
    <text evidence="1">Belongs to the UBR4 family.</text>
</comment>
<keyword evidence="1" id="KW-0862">Zinc</keyword>
<evidence type="ECO:0000256" key="1">
    <source>
        <dbReference type="PROSITE-ProRule" id="PRU01388"/>
    </source>
</evidence>
<proteinExistence type="inferred from homology"/>
<protein>
    <submittedName>
        <fullName evidence="3">E3 ubiquitin-protein ligase UBR4-domain-containing protein</fullName>
    </submittedName>
</protein>
<dbReference type="PROSITE" id="PS52043">
    <property type="entry name" value="UBR4_E3"/>
    <property type="match status" value="1"/>
</dbReference>
<feature type="domain" description="E3 ubiquitin ligase UBR4 C-terminal" evidence="2">
    <location>
        <begin position="70"/>
        <end position="163"/>
    </location>
</feature>
<accession>A0A1Y5IF81</accession>
<dbReference type="PANTHER" id="PTHR21725:SF1">
    <property type="entry name" value="E3 UBIQUITIN-PROTEIN LIGASE UBR4"/>
    <property type="match status" value="1"/>
</dbReference>
<dbReference type="EMBL" id="KZ155775">
    <property type="protein sequence ID" value="OUS48229.1"/>
    <property type="molecule type" value="Genomic_DNA"/>
</dbReference>
<organism evidence="3">
    <name type="scientific">Ostreococcus tauri</name>
    <name type="common">Marine green alga</name>
    <dbReference type="NCBI Taxonomy" id="70448"/>
    <lineage>
        <taxon>Eukaryota</taxon>
        <taxon>Viridiplantae</taxon>
        <taxon>Chlorophyta</taxon>
        <taxon>Mamiellophyceae</taxon>
        <taxon>Mamiellales</taxon>
        <taxon>Bathycoccaceae</taxon>
        <taxon>Ostreococcus</taxon>
    </lineage>
</organism>
<sequence length="186" mass="20816">MNVSFSIDCRGGGKESNMNLLPYMMRLLVHQVSLSPTKGLEELNGFSRLSGEDELWVTKNRVSLRLGRFRCVERFNRLKPMLIYVGLVNKLYEWFKPARREGIAVNISKPGAHSSPPTDALEVDTLSGRLCDISAMIASAKDVLEWLDEAHDSNDDQELLDVMECLPAAMCPTVDEFLTRALASNP</sequence>
<dbReference type="Pfam" id="PF13764">
    <property type="entry name" value="E3_UbLigase_R4"/>
    <property type="match status" value="2"/>
</dbReference>
<keyword evidence="1" id="KW-0863">Zinc-finger</keyword>
<name>A0A1Y5IF81_OSTTA</name>
<feature type="domain" description="E3 ubiquitin ligase UBR4 C-terminal" evidence="2">
    <location>
        <begin position="2"/>
        <end position="37"/>
    </location>
</feature>
<reference evidence="3" key="1">
    <citation type="submission" date="2017-04" db="EMBL/GenBank/DDBJ databases">
        <title>Population genomics of picophytoplankton unveils novel chromosome hypervariability.</title>
        <authorList>
            <consortium name="DOE Joint Genome Institute"/>
            <person name="Blanc-Mathieu R."/>
            <person name="Krasovec M."/>
            <person name="Hebrard M."/>
            <person name="Yau S."/>
            <person name="Desgranges E."/>
            <person name="Martin J."/>
            <person name="Schackwitz W."/>
            <person name="Kuo A."/>
            <person name="Salin G."/>
            <person name="Donnadieu C."/>
            <person name="Desdevises Y."/>
            <person name="Sanchez-Ferandin S."/>
            <person name="Moreau H."/>
            <person name="Rivals E."/>
            <person name="Grigoriev I.V."/>
            <person name="Grimsley N."/>
            <person name="Eyre-Walker A."/>
            <person name="Piganeau G."/>
        </authorList>
    </citation>
    <scope>NUCLEOTIDE SEQUENCE [LARGE SCALE GENOMIC DNA]</scope>
    <source>
        <strain evidence="3">RCC 1115</strain>
    </source>
</reference>
<dbReference type="Proteomes" id="UP000195557">
    <property type="component" value="Unassembled WGS sequence"/>
</dbReference>